<dbReference type="InterPro" id="IPR000782">
    <property type="entry name" value="FAS1_domain"/>
</dbReference>
<evidence type="ECO:0000256" key="2">
    <source>
        <dbReference type="ARBA" id="ARBA00007843"/>
    </source>
</evidence>
<accession>A0A2Z6N3Q3</accession>
<evidence type="ECO:0000256" key="7">
    <source>
        <dbReference type="ARBA" id="ARBA00024686"/>
    </source>
</evidence>
<keyword evidence="4" id="KW-0449">Lipoprotein</keyword>
<evidence type="ECO:0000256" key="5">
    <source>
        <dbReference type="ARBA" id="ARBA00022729"/>
    </source>
</evidence>
<dbReference type="OrthoDB" id="10443261at2759"/>
<keyword evidence="4" id="KW-0325">Glycoprotein</keyword>
<evidence type="ECO:0000256" key="6">
    <source>
        <dbReference type="ARBA" id="ARBA00023136"/>
    </source>
</evidence>
<keyword evidence="4" id="KW-0336">GPI-anchor</keyword>
<evidence type="ECO:0000313" key="10">
    <source>
        <dbReference type="EMBL" id="GAU38556.1"/>
    </source>
</evidence>
<comment type="similarity">
    <text evidence="2">Belongs to the fasciclin-like AGP family.</text>
</comment>
<dbReference type="GO" id="GO:0098552">
    <property type="term" value="C:side of membrane"/>
    <property type="evidence" value="ECO:0007669"/>
    <property type="project" value="UniProtKB-KW"/>
</dbReference>
<dbReference type="InterPro" id="IPR036378">
    <property type="entry name" value="FAS1_dom_sf"/>
</dbReference>
<feature type="chain" id="PRO_5016263162" description="FAS1 domain-containing protein" evidence="8">
    <location>
        <begin position="21"/>
        <end position="213"/>
    </location>
</feature>
<comment type="subcellular location">
    <subcellularLocation>
        <location evidence="1">Cell membrane</location>
        <topology evidence="1">Lipid-anchor</topology>
        <topology evidence="1">GPI-anchor</topology>
    </subcellularLocation>
</comment>
<dbReference type="GO" id="GO:0005886">
    <property type="term" value="C:plasma membrane"/>
    <property type="evidence" value="ECO:0007669"/>
    <property type="project" value="UniProtKB-SubCell"/>
</dbReference>
<dbReference type="AlphaFoldDB" id="A0A2Z6N3Q3"/>
<organism evidence="10 11">
    <name type="scientific">Trifolium subterraneum</name>
    <name type="common">Subterranean clover</name>
    <dbReference type="NCBI Taxonomy" id="3900"/>
    <lineage>
        <taxon>Eukaryota</taxon>
        <taxon>Viridiplantae</taxon>
        <taxon>Streptophyta</taxon>
        <taxon>Embryophyta</taxon>
        <taxon>Tracheophyta</taxon>
        <taxon>Spermatophyta</taxon>
        <taxon>Magnoliopsida</taxon>
        <taxon>eudicotyledons</taxon>
        <taxon>Gunneridae</taxon>
        <taxon>Pentapetalae</taxon>
        <taxon>rosids</taxon>
        <taxon>fabids</taxon>
        <taxon>Fabales</taxon>
        <taxon>Fabaceae</taxon>
        <taxon>Papilionoideae</taxon>
        <taxon>50 kb inversion clade</taxon>
        <taxon>NPAAA clade</taxon>
        <taxon>Hologalegina</taxon>
        <taxon>IRL clade</taxon>
        <taxon>Trifolieae</taxon>
        <taxon>Trifolium</taxon>
    </lineage>
</organism>
<dbReference type="PANTHER" id="PTHR32077:SF86">
    <property type="entry name" value="FAS1 DOMAIN-CONTAINING PROTEIN SELMODRAFT_448915"/>
    <property type="match status" value="1"/>
</dbReference>
<gene>
    <name evidence="10" type="ORF">TSUD_320280</name>
</gene>
<dbReference type="SMART" id="SM00554">
    <property type="entry name" value="FAS1"/>
    <property type="match status" value="1"/>
</dbReference>
<keyword evidence="6" id="KW-0472">Membrane</keyword>
<dbReference type="GO" id="GO:0009834">
    <property type="term" value="P:plant-type secondary cell wall biogenesis"/>
    <property type="evidence" value="ECO:0007669"/>
    <property type="project" value="TreeGrafter"/>
</dbReference>
<evidence type="ECO:0000313" key="11">
    <source>
        <dbReference type="Proteomes" id="UP000242715"/>
    </source>
</evidence>
<dbReference type="EMBL" id="DF973721">
    <property type="protein sequence ID" value="GAU38556.1"/>
    <property type="molecule type" value="Genomic_DNA"/>
</dbReference>
<evidence type="ECO:0000256" key="3">
    <source>
        <dbReference type="ARBA" id="ARBA00022475"/>
    </source>
</evidence>
<name>A0A2Z6N3Q3_TRISU</name>
<feature type="domain" description="FAS1" evidence="9">
    <location>
        <begin position="38"/>
        <end position="180"/>
    </location>
</feature>
<proteinExistence type="inferred from homology"/>
<dbReference type="SUPFAM" id="SSF82153">
    <property type="entry name" value="FAS1 domain"/>
    <property type="match status" value="1"/>
</dbReference>
<reference evidence="11" key="1">
    <citation type="journal article" date="2017" name="Front. Plant Sci.">
        <title>Climate Clever Clovers: New Paradigm to Reduce the Environmental Footprint of Ruminants by Breeding Low Methanogenic Forages Utilizing Haplotype Variation.</title>
        <authorList>
            <person name="Kaur P."/>
            <person name="Appels R."/>
            <person name="Bayer P.E."/>
            <person name="Keeble-Gagnere G."/>
            <person name="Wang J."/>
            <person name="Hirakawa H."/>
            <person name="Shirasawa K."/>
            <person name="Vercoe P."/>
            <person name="Stefanova K."/>
            <person name="Durmic Z."/>
            <person name="Nichols P."/>
            <person name="Revell C."/>
            <person name="Isobe S.N."/>
            <person name="Edwards D."/>
            <person name="Erskine W."/>
        </authorList>
    </citation>
    <scope>NUCLEOTIDE SEQUENCE [LARGE SCALE GENOMIC DNA]</scope>
    <source>
        <strain evidence="11">cv. Daliak</strain>
    </source>
</reference>
<dbReference type="InterPro" id="IPR045003">
    <property type="entry name" value="FLA_A"/>
</dbReference>
<dbReference type="Gene3D" id="2.30.180.10">
    <property type="entry name" value="FAS1 domain"/>
    <property type="match status" value="1"/>
</dbReference>
<keyword evidence="5 8" id="KW-0732">Signal</keyword>
<protein>
    <recommendedName>
        <fullName evidence="9">FAS1 domain-containing protein</fullName>
    </recommendedName>
</protein>
<feature type="signal peptide" evidence="8">
    <location>
        <begin position="1"/>
        <end position="20"/>
    </location>
</feature>
<sequence length="213" mass="23548">MMKLILQIIIIFILSSSTSSLNLSSPVTSTTPSPPSSFLNLTEILRSSHFFRAASEFQSHLIDREIDTRKPTTLLIPDDKAFANASVRYNSLSDDDKYFVLTCHVVSEYLPPAVLNDTARGWHLEDTLATAIMGQNKYKLNISSMANGSVVVSTTNVQALVTHTLYDRQQIAIYAISKVLMPVELPHPTPVSSDASGNADLSFLFFLLVVIWI</sequence>
<dbReference type="PANTHER" id="PTHR32077">
    <property type="entry name" value="FASCICLIN-LIKE ARABINOGALACTAN PROTEIN"/>
    <property type="match status" value="1"/>
</dbReference>
<dbReference type="Proteomes" id="UP000242715">
    <property type="component" value="Unassembled WGS sequence"/>
</dbReference>
<evidence type="ECO:0000256" key="1">
    <source>
        <dbReference type="ARBA" id="ARBA00004609"/>
    </source>
</evidence>
<dbReference type="PROSITE" id="PS50213">
    <property type="entry name" value="FAS1"/>
    <property type="match status" value="1"/>
</dbReference>
<comment type="function">
    <text evidence="7">May be a cell surface adhesion protein.</text>
</comment>
<evidence type="ECO:0000259" key="9">
    <source>
        <dbReference type="PROSITE" id="PS50213"/>
    </source>
</evidence>
<keyword evidence="11" id="KW-1185">Reference proteome</keyword>
<evidence type="ECO:0000256" key="8">
    <source>
        <dbReference type="SAM" id="SignalP"/>
    </source>
</evidence>
<dbReference type="Pfam" id="PF02469">
    <property type="entry name" value="Fasciclin"/>
    <property type="match status" value="1"/>
</dbReference>
<evidence type="ECO:0000256" key="4">
    <source>
        <dbReference type="ARBA" id="ARBA00022622"/>
    </source>
</evidence>
<keyword evidence="3" id="KW-1003">Cell membrane</keyword>